<dbReference type="GO" id="GO:0004518">
    <property type="term" value="F:nuclease activity"/>
    <property type="evidence" value="ECO:0007669"/>
    <property type="project" value="UniProtKB-KW"/>
</dbReference>
<organism evidence="9 10">
    <name type="scientific">Mucor saturninus</name>
    <dbReference type="NCBI Taxonomy" id="64648"/>
    <lineage>
        <taxon>Eukaryota</taxon>
        <taxon>Fungi</taxon>
        <taxon>Fungi incertae sedis</taxon>
        <taxon>Mucoromycota</taxon>
        <taxon>Mucoromycotina</taxon>
        <taxon>Mucoromycetes</taxon>
        <taxon>Mucorales</taxon>
        <taxon>Mucorineae</taxon>
        <taxon>Mucoraceae</taxon>
        <taxon>Mucor</taxon>
    </lineage>
</organism>
<dbReference type="PANTHER" id="PTHR22930:SF85">
    <property type="entry name" value="GH03217P-RELATED"/>
    <property type="match status" value="1"/>
</dbReference>
<evidence type="ECO:0000256" key="1">
    <source>
        <dbReference type="ARBA" id="ARBA00001968"/>
    </source>
</evidence>
<evidence type="ECO:0000256" key="7">
    <source>
        <dbReference type="ARBA" id="ARBA00023242"/>
    </source>
</evidence>
<evidence type="ECO:0000313" key="10">
    <source>
        <dbReference type="Proteomes" id="UP000603453"/>
    </source>
</evidence>
<protein>
    <recommendedName>
        <fullName evidence="8">DDE Tnp4 domain-containing protein</fullName>
    </recommendedName>
</protein>
<keyword evidence="7" id="KW-0539">Nucleus</keyword>
<keyword evidence="5" id="KW-0479">Metal-binding</keyword>
<keyword evidence="10" id="KW-1185">Reference proteome</keyword>
<keyword evidence="4" id="KW-0540">Nuclease</keyword>
<name>A0A8H7QNY2_9FUNG</name>
<comment type="cofactor">
    <cofactor evidence="1">
        <name>a divalent metal cation</name>
        <dbReference type="ChEBI" id="CHEBI:60240"/>
    </cofactor>
</comment>
<comment type="caution">
    <text evidence="9">The sequence shown here is derived from an EMBL/GenBank/DDBJ whole genome shotgun (WGS) entry which is preliminary data.</text>
</comment>
<keyword evidence="6" id="KW-0378">Hydrolase</keyword>
<dbReference type="GO" id="GO:0046872">
    <property type="term" value="F:metal ion binding"/>
    <property type="evidence" value="ECO:0007669"/>
    <property type="project" value="UniProtKB-KW"/>
</dbReference>
<dbReference type="AlphaFoldDB" id="A0A8H7QNY2"/>
<evidence type="ECO:0000259" key="8">
    <source>
        <dbReference type="Pfam" id="PF13359"/>
    </source>
</evidence>
<dbReference type="GO" id="GO:0005634">
    <property type="term" value="C:nucleus"/>
    <property type="evidence" value="ECO:0007669"/>
    <property type="project" value="UniProtKB-SubCell"/>
</dbReference>
<evidence type="ECO:0000256" key="2">
    <source>
        <dbReference type="ARBA" id="ARBA00004123"/>
    </source>
</evidence>
<dbReference type="OrthoDB" id="2276543at2759"/>
<evidence type="ECO:0000256" key="5">
    <source>
        <dbReference type="ARBA" id="ARBA00022723"/>
    </source>
</evidence>
<evidence type="ECO:0000256" key="6">
    <source>
        <dbReference type="ARBA" id="ARBA00022801"/>
    </source>
</evidence>
<dbReference type="Proteomes" id="UP000603453">
    <property type="component" value="Unassembled WGS sequence"/>
</dbReference>
<dbReference type="InterPro" id="IPR027806">
    <property type="entry name" value="HARBI1_dom"/>
</dbReference>
<dbReference type="EMBL" id="JAEPRD010000157">
    <property type="protein sequence ID" value="KAG2195956.1"/>
    <property type="molecule type" value="Genomic_DNA"/>
</dbReference>
<sequence>MPKISNKQAPVEKLKECLRMEKKYVTEILRDDSVDEESKTISAKIVKESLKRHKYTKALRFLNENRYVYKQVHSHKRKGDYLEWLMLQTDRLFRWETRMPTKQAFYNVYDRVKDHICYNDSDTARKQRGVHFQVAVALYRLGLSGGGSSLENVATTCGIGLGTVQTYTKRFFTAILSMSKEWICWPKEDEKKRIIEANEKRFVSTKVERPRVSYSKGKLAICDDKRRIRYFATGIFGSARDSRVFTETMGVHPERYFADGEYILADSAYGCTHYMIPPYKRPPNAELDSEKNRFNKMHSGTRIAIEHCFGILKCRFGSLKKLRQ</sequence>
<dbReference type="PANTHER" id="PTHR22930">
    <property type="match status" value="1"/>
</dbReference>
<evidence type="ECO:0000256" key="4">
    <source>
        <dbReference type="ARBA" id="ARBA00022722"/>
    </source>
</evidence>
<accession>A0A8H7QNY2</accession>
<gene>
    <name evidence="9" type="ORF">INT47_007092</name>
</gene>
<comment type="subcellular location">
    <subcellularLocation>
        <location evidence="2">Nucleus</location>
    </subcellularLocation>
</comment>
<dbReference type="InterPro" id="IPR045249">
    <property type="entry name" value="HARBI1-like"/>
</dbReference>
<reference evidence="9" key="1">
    <citation type="submission" date="2020-12" db="EMBL/GenBank/DDBJ databases">
        <title>Metabolic potential, ecology and presence of endohyphal bacteria is reflected in genomic diversity of Mucoromycotina.</title>
        <authorList>
            <person name="Muszewska A."/>
            <person name="Okrasinska A."/>
            <person name="Steczkiewicz K."/>
            <person name="Drgas O."/>
            <person name="Orlowska M."/>
            <person name="Perlinska-Lenart U."/>
            <person name="Aleksandrzak-Piekarczyk T."/>
            <person name="Szatraj K."/>
            <person name="Zielenkiewicz U."/>
            <person name="Pilsyk S."/>
            <person name="Malc E."/>
            <person name="Mieczkowski P."/>
            <person name="Kruszewska J.S."/>
            <person name="Biernat P."/>
            <person name="Pawlowska J."/>
        </authorList>
    </citation>
    <scope>NUCLEOTIDE SEQUENCE</scope>
    <source>
        <strain evidence="9">WA0000017839</strain>
    </source>
</reference>
<evidence type="ECO:0000313" key="9">
    <source>
        <dbReference type="EMBL" id="KAG2195956.1"/>
    </source>
</evidence>
<dbReference type="GO" id="GO:0016787">
    <property type="term" value="F:hydrolase activity"/>
    <property type="evidence" value="ECO:0007669"/>
    <property type="project" value="UniProtKB-KW"/>
</dbReference>
<dbReference type="Pfam" id="PF13359">
    <property type="entry name" value="DDE_Tnp_4"/>
    <property type="match status" value="1"/>
</dbReference>
<proteinExistence type="inferred from homology"/>
<evidence type="ECO:0000256" key="3">
    <source>
        <dbReference type="ARBA" id="ARBA00006958"/>
    </source>
</evidence>
<feature type="domain" description="DDE Tnp4" evidence="8">
    <location>
        <begin position="219"/>
        <end position="321"/>
    </location>
</feature>
<comment type="similarity">
    <text evidence="3">Belongs to the HARBI1 family.</text>
</comment>